<keyword evidence="6" id="KW-1133">Transmembrane helix</keyword>
<gene>
    <name evidence="8" type="ORF">SAMN02745911_1710</name>
</gene>
<dbReference type="SMART" id="SM00304">
    <property type="entry name" value="HAMP"/>
    <property type="match status" value="1"/>
</dbReference>
<dbReference type="InterPro" id="IPR036890">
    <property type="entry name" value="HATPase_C_sf"/>
</dbReference>
<evidence type="ECO:0000256" key="2">
    <source>
        <dbReference type="ARBA" id="ARBA00022553"/>
    </source>
</evidence>
<feature type="transmembrane region" description="Helical" evidence="6">
    <location>
        <begin position="6"/>
        <end position="30"/>
    </location>
</feature>
<keyword evidence="6" id="KW-0472">Membrane</keyword>
<proteinExistence type="predicted"/>
<keyword evidence="5" id="KW-0902">Two-component regulatory system</keyword>
<evidence type="ECO:0000256" key="1">
    <source>
        <dbReference type="ARBA" id="ARBA00004370"/>
    </source>
</evidence>
<feature type="transmembrane region" description="Helical" evidence="6">
    <location>
        <begin position="148"/>
        <end position="170"/>
    </location>
</feature>
<dbReference type="Pfam" id="PF07730">
    <property type="entry name" value="HisKA_3"/>
    <property type="match status" value="1"/>
</dbReference>
<evidence type="ECO:0000256" key="3">
    <source>
        <dbReference type="ARBA" id="ARBA00022679"/>
    </source>
</evidence>
<dbReference type="PANTHER" id="PTHR24421">
    <property type="entry name" value="NITRATE/NITRITE SENSOR PROTEIN NARX-RELATED"/>
    <property type="match status" value="1"/>
</dbReference>
<evidence type="ECO:0000259" key="7">
    <source>
        <dbReference type="PROSITE" id="PS50885"/>
    </source>
</evidence>
<evidence type="ECO:0000313" key="9">
    <source>
        <dbReference type="Proteomes" id="UP000184290"/>
    </source>
</evidence>
<evidence type="ECO:0000256" key="6">
    <source>
        <dbReference type="SAM" id="Phobius"/>
    </source>
</evidence>
<dbReference type="PROSITE" id="PS50885">
    <property type="entry name" value="HAMP"/>
    <property type="match status" value="1"/>
</dbReference>
<comment type="caution">
    <text evidence="8">The sequence shown here is derived from an EMBL/GenBank/DDBJ whole genome shotgun (WGS) entry which is preliminary data.</text>
</comment>
<dbReference type="CDD" id="cd16917">
    <property type="entry name" value="HATPase_UhpB-NarQ-NarX-like"/>
    <property type="match status" value="1"/>
</dbReference>
<accession>A0ABY1IFT6</accession>
<reference evidence="8 9" key="1">
    <citation type="submission" date="2016-11" db="EMBL/GenBank/DDBJ databases">
        <authorList>
            <person name="Varghese N."/>
            <person name="Submissions S."/>
        </authorList>
    </citation>
    <scope>NUCLEOTIDE SEQUENCE [LARGE SCALE GENOMIC DNA]</scope>
    <source>
        <strain evidence="8 9">DSM 21988</strain>
    </source>
</reference>
<keyword evidence="6" id="KW-0812">Transmembrane</keyword>
<keyword evidence="4 8" id="KW-0418">Kinase</keyword>
<dbReference type="Gene3D" id="3.30.565.10">
    <property type="entry name" value="Histidine kinase-like ATPase, C-terminal domain"/>
    <property type="match status" value="1"/>
</dbReference>
<evidence type="ECO:0000256" key="5">
    <source>
        <dbReference type="ARBA" id="ARBA00023012"/>
    </source>
</evidence>
<dbReference type="InterPro" id="IPR011712">
    <property type="entry name" value="Sig_transdc_His_kin_sub3_dim/P"/>
</dbReference>
<keyword evidence="3" id="KW-0808">Transferase</keyword>
<name>A0ABY1IFT6_9HYPH</name>
<dbReference type="Gene3D" id="6.10.340.10">
    <property type="match status" value="1"/>
</dbReference>
<protein>
    <submittedName>
        <fullName evidence="8">Two-component system, NarL family, sensor histidine kinase UhpB</fullName>
    </submittedName>
</protein>
<dbReference type="PANTHER" id="PTHR24421:SF58">
    <property type="entry name" value="SIGNAL TRANSDUCTION HISTIDINE-PROTEIN KINASE_PHOSPHATASE UHPB"/>
    <property type="match status" value="1"/>
</dbReference>
<dbReference type="GO" id="GO:0016301">
    <property type="term" value="F:kinase activity"/>
    <property type="evidence" value="ECO:0007669"/>
    <property type="project" value="UniProtKB-KW"/>
</dbReference>
<dbReference type="CDD" id="cd06225">
    <property type="entry name" value="HAMP"/>
    <property type="match status" value="1"/>
</dbReference>
<evidence type="ECO:0000256" key="4">
    <source>
        <dbReference type="ARBA" id="ARBA00022777"/>
    </source>
</evidence>
<dbReference type="InterPro" id="IPR050482">
    <property type="entry name" value="Sensor_HK_TwoCompSys"/>
</dbReference>
<organism evidence="8 9">
    <name type="scientific">Aureimonas altamirensis DSM 21988</name>
    <dbReference type="NCBI Taxonomy" id="1121026"/>
    <lineage>
        <taxon>Bacteria</taxon>
        <taxon>Pseudomonadati</taxon>
        <taxon>Pseudomonadota</taxon>
        <taxon>Alphaproteobacteria</taxon>
        <taxon>Hyphomicrobiales</taxon>
        <taxon>Aurantimonadaceae</taxon>
        <taxon>Aureimonas</taxon>
    </lineage>
</organism>
<dbReference type="SUPFAM" id="SSF55874">
    <property type="entry name" value="ATPase domain of HSP90 chaperone/DNA topoisomerase II/histidine kinase"/>
    <property type="match status" value="1"/>
</dbReference>
<dbReference type="Gene3D" id="1.20.5.1930">
    <property type="match status" value="1"/>
</dbReference>
<keyword evidence="9" id="KW-1185">Reference proteome</keyword>
<dbReference type="SUPFAM" id="SSF158472">
    <property type="entry name" value="HAMP domain-like"/>
    <property type="match status" value="1"/>
</dbReference>
<dbReference type="RefSeq" id="WP_060604592.1">
    <property type="nucleotide sequence ID" value="NZ_FQZC01000002.1"/>
</dbReference>
<comment type="subcellular location">
    <subcellularLocation>
        <location evidence="1">Membrane</location>
    </subcellularLocation>
</comment>
<dbReference type="Proteomes" id="UP000184290">
    <property type="component" value="Unassembled WGS sequence"/>
</dbReference>
<sequence>MSLQTRLILAILGALGAMLLLGGLATVLHVRERIEAEMRSAHIVAEHRVARQIAELPATMDHEAKFRALIRTFDSDRHARLSLIGRDGRMIMRSHLDGPRHPAPAWFAALFAPGPEVSVIPLPVSGPVAALELTVDPASHTRDVWTDLGLGLTLLGLFVVTALALVWVIARTSLKPLDGLRHTLRAIGEGRTDERAALAGPPEIRALAQSCNDMAARLSAMSADNRRLSELVYRMQEEERAELARDLHDEVGPFLFAIDVDAAAIEREPAGTVNEERAGAIRQATARARQAVRRILADLRPGLLPGLGLRETLVHLAHDFESRRPGIRIKIAVPEAGFDAQTDATLLMVLREAMLNALRHGEPSRLDVSVRAIAGGAEFSVIDDGGGRHAGADGFGIIGMRERVEAAGGKLRIVPVDTPAGLRVEGRLPIAVDSPLDGPGDRLEAAA</sequence>
<dbReference type="Pfam" id="PF00672">
    <property type="entry name" value="HAMP"/>
    <property type="match status" value="1"/>
</dbReference>
<keyword evidence="2" id="KW-0597">Phosphoprotein</keyword>
<feature type="domain" description="HAMP" evidence="7">
    <location>
        <begin position="171"/>
        <end position="223"/>
    </location>
</feature>
<evidence type="ECO:0000313" key="8">
    <source>
        <dbReference type="EMBL" id="SHJ11369.1"/>
    </source>
</evidence>
<dbReference type="InterPro" id="IPR003660">
    <property type="entry name" value="HAMP_dom"/>
</dbReference>
<dbReference type="EMBL" id="FQZC01000002">
    <property type="protein sequence ID" value="SHJ11369.1"/>
    <property type="molecule type" value="Genomic_DNA"/>
</dbReference>